<dbReference type="SUPFAM" id="SSF48024">
    <property type="entry name" value="N-terminal domain of DnaB helicase"/>
    <property type="match status" value="1"/>
</dbReference>
<dbReference type="GO" id="GO:0003677">
    <property type="term" value="F:DNA binding"/>
    <property type="evidence" value="ECO:0007669"/>
    <property type="project" value="UniProtKB-KW"/>
</dbReference>
<dbReference type="PANTHER" id="PTHR30153:SF2">
    <property type="entry name" value="REPLICATIVE DNA HELICASE"/>
    <property type="match status" value="1"/>
</dbReference>
<feature type="domain" description="SF4 helicase" evidence="12">
    <location>
        <begin position="177"/>
        <end position="454"/>
    </location>
</feature>
<dbReference type="FunFam" id="1.10.860.10:FF:000001">
    <property type="entry name" value="Replicative DNA helicase"/>
    <property type="match status" value="1"/>
</dbReference>
<evidence type="ECO:0000256" key="7">
    <source>
        <dbReference type="ARBA" id="ARBA00022840"/>
    </source>
</evidence>
<dbReference type="GO" id="GO:0006269">
    <property type="term" value="P:DNA replication, synthesis of primer"/>
    <property type="evidence" value="ECO:0007669"/>
    <property type="project" value="UniProtKB-KW"/>
</dbReference>
<dbReference type="GO" id="GO:1990077">
    <property type="term" value="C:primosome complex"/>
    <property type="evidence" value="ECO:0007669"/>
    <property type="project" value="UniProtKB-KW"/>
</dbReference>
<dbReference type="InterPro" id="IPR007694">
    <property type="entry name" value="DNA_helicase_DnaB-like_C"/>
</dbReference>
<dbReference type="PROSITE" id="PS51199">
    <property type="entry name" value="SF4_HELICASE"/>
    <property type="match status" value="1"/>
</dbReference>
<dbReference type="InterPro" id="IPR027417">
    <property type="entry name" value="P-loop_NTPase"/>
</dbReference>
<name>A0A382AZC6_9ZZZZ</name>
<gene>
    <name evidence="13" type="ORF">METZ01_LOCUS159197</name>
</gene>
<dbReference type="Gene3D" id="1.10.860.10">
    <property type="entry name" value="DNAb Helicase, Chain A"/>
    <property type="match status" value="1"/>
</dbReference>
<keyword evidence="3" id="KW-0235">DNA replication</keyword>
<keyword evidence="4" id="KW-0547">Nucleotide-binding</keyword>
<dbReference type="InterPro" id="IPR007692">
    <property type="entry name" value="DNA_helicase_DnaB"/>
</dbReference>
<evidence type="ECO:0000256" key="11">
    <source>
        <dbReference type="ARBA" id="ARBA00048954"/>
    </source>
</evidence>
<dbReference type="GO" id="GO:0043139">
    <property type="term" value="F:5'-3' DNA helicase activity"/>
    <property type="evidence" value="ECO:0007669"/>
    <property type="project" value="UniProtKB-EC"/>
</dbReference>
<dbReference type="GO" id="GO:0016787">
    <property type="term" value="F:hydrolase activity"/>
    <property type="evidence" value="ECO:0007669"/>
    <property type="project" value="UniProtKB-KW"/>
</dbReference>
<keyword evidence="7" id="KW-0067">ATP-binding</keyword>
<dbReference type="CDD" id="cd00984">
    <property type="entry name" value="DnaB_C"/>
    <property type="match status" value="1"/>
</dbReference>
<keyword evidence="8" id="KW-0238">DNA-binding</keyword>
<dbReference type="PANTHER" id="PTHR30153">
    <property type="entry name" value="REPLICATIVE DNA HELICASE DNAB"/>
    <property type="match status" value="1"/>
</dbReference>
<dbReference type="AlphaFoldDB" id="A0A382AZC6"/>
<keyword evidence="2" id="KW-0639">Primosome</keyword>
<evidence type="ECO:0000256" key="9">
    <source>
        <dbReference type="ARBA" id="ARBA00023235"/>
    </source>
</evidence>
<reference evidence="13" key="1">
    <citation type="submission" date="2018-05" db="EMBL/GenBank/DDBJ databases">
        <authorList>
            <person name="Lanie J.A."/>
            <person name="Ng W.-L."/>
            <person name="Kazmierczak K.M."/>
            <person name="Andrzejewski T.M."/>
            <person name="Davidsen T.M."/>
            <person name="Wayne K.J."/>
            <person name="Tettelin H."/>
            <person name="Glass J.I."/>
            <person name="Rusch D."/>
            <person name="Podicherti R."/>
            <person name="Tsui H.-C.T."/>
            <person name="Winkler M.E."/>
        </authorList>
    </citation>
    <scope>NUCLEOTIDE SEQUENCE</scope>
</reference>
<dbReference type="EC" id="5.6.2.3" evidence="10"/>
<dbReference type="EMBL" id="UINC01027312">
    <property type="protein sequence ID" value="SVB06343.1"/>
    <property type="molecule type" value="Genomic_DNA"/>
</dbReference>
<evidence type="ECO:0000256" key="6">
    <source>
        <dbReference type="ARBA" id="ARBA00022806"/>
    </source>
</evidence>
<sequence>MVSDRLPPHDINAEESVLGSILINSEAYIAVSNILKIDDFYREKNKWVYEAIAELFERGEAIDQVTVANELVNQDNLEQLGGSNYLAYLVSSVPSSVHVEEYANVVAKTAQLRQLIRAGSDIVDIGFIDTSDVSESLSRAEKILFNLKDGRATEDFTHIRDVLEQYMQETANLKGDPDSAISPVTTGFEDMDRILGGGLQNSDLIVLAARPSLGKSTLAFNIAKEASLNGSVVGIFSLEMSKTQIGMRMLASESGVNATKIRRGLITDNEEQSILNSIGLLSGLDIYIVDSPFLEVFQIHAKARRLYAERGLDLIIVDYMQLLNISGRSDNRVQVMSEISRALKGLARDLDIPVLALSQLSRAVEQRQSHIPVLSDLRESGSIEQDADVVAFIYRTDLYTKEEEWESSPQNMGIPYPKNIAQIIISKHRNGPVGEFPLYFRDDVIKFESIARPIQQTSMD</sequence>
<accession>A0A382AZC6</accession>
<evidence type="ECO:0000256" key="5">
    <source>
        <dbReference type="ARBA" id="ARBA00022801"/>
    </source>
</evidence>
<evidence type="ECO:0000259" key="12">
    <source>
        <dbReference type="PROSITE" id="PS51199"/>
    </source>
</evidence>
<comment type="similarity">
    <text evidence="1">Belongs to the helicase family. DnaB subfamily.</text>
</comment>
<dbReference type="GO" id="GO:0005829">
    <property type="term" value="C:cytosol"/>
    <property type="evidence" value="ECO:0007669"/>
    <property type="project" value="TreeGrafter"/>
</dbReference>
<dbReference type="InterPro" id="IPR036185">
    <property type="entry name" value="DNA_heli_DnaB-like_N_sf"/>
</dbReference>
<dbReference type="GO" id="GO:0005524">
    <property type="term" value="F:ATP binding"/>
    <property type="evidence" value="ECO:0007669"/>
    <property type="project" value="UniProtKB-KW"/>
</dbReference>
<keyword evidence="6" id="KW-0347">Helicase</keyword>
<dbReference type="SUPFAM" id="SSF52540">
    <property type="entry name" value="P-loop containing nucleoside triphosphate hydrolases"/>
    <property type="match status" value="1"/>
</dbReference>
<protein>
    <recommendedName>
        <fullName evidence="10">DNA 5'-3' helicase</fullName>
        <ecNumber evidence="10">5.6.2.3</ecNumber>
    </recommendedName>
</protein>
<evidence type="ECO:0000256" key="8">
    <source>
        <dbReference type="ARBA" id="ARBA00023125"/>
    </source>
</evidence>
<dbReference type="Gene3D" id="3.40.50.300">
    <property type="entry name" value="P-loop containing nucleotide triphosphate hydrolases"/>
    <property type="match status" value="1"/>
</dbReference>
<evidence type="ECO:0000256" key="2">
    <source>
        <dbReference type="ARBA" id="ARBA00022515"/>
    </source>
</evidence>
<dbReference type="NCBIfam" id="TIGR00665">
    <property type="entry name" value="DnaB"/>
    <property type="match status" value="1"/>
</dbReference>
<dbReference type="InterPro" id="IPR007693">
    <property type="entry name" value="DNA_helicase_DnaB-like_N"/>
</dbReference>
<keyword evidence="9" id="KW-0413">Isomerase</keyword>
<evidence type="ECO:0000256" key="10">
    <source>
        <dbReference type="ARBA" id="ARBA00044969"/>
    </source>
</evidence>
<evidence type="ECO:0000256" key="1">
    <source>
        <dbReference type="ARBA" id="ARBA00008428"/>
    </source>
</evidence>
<keyword evidence="5" id="KW-0378">Hydrolase</keyword>
<proteinExistence type="inferred from homology"/>
<evidence type="ECO:0000256" key="3">
    <source>
        <dbReference type="ARBA" id="ARBA00022705"/>
    </source>
</evidence>
<evidence type="ECO:0000313" key="13">
    <source>
        <dbReference type="EMBL" id="SVB06343.1"/>
    </source>
</evidence>
<dbReference type="Pfam" id="PF00772">
    <property type="entry name" value="DnaB"/>
    <property type="match status" value="1"/>
</dbReference>
<evidence type="ECO:0000256" key="4">
    <source>
        <dbReference type="ARBA" id="ARBA00022741"/>
    </source>
</evidence>
<comment type="catalytic activity">
    <reaction evidence="11">
        <text>ATP + H2O = ADP + phosphate + H(+)</text>
        <dbReference type="Rhea" id="RHEA:13065"/>
        <dbReference type="ChEBI" id="CHEBI:15377"/>
        <dbReference type="ChEBI" id="CHEBI:15378"/>
        <dbReference type="ChEBI" id="CHEBI:30616"/>
        <dbReference type="ChEBI" id="CHEBI:43474"/>
        <dbReference type="ChEBI" id="CHEBI:456216"/>
        <dbReference type="EC" id="5.6.2.3"/>
    </reaction>
</comment>
<organism evidence="13">
    <name type="scientific">marine metagenome</name>
    <dbReference type="NCBI Taxonomy" id="408172"/>
    <lineage>
        <taxon>unclassified sequences</taxon>
        <taxon>metagenomes</taxon>
        <taxon>ecological metagenomes</taxon>
    </lineage>
</organism>
<dbReference type="Pfam" id="PF03796">
    <property type="entry name" value="DnaB_C"/>
    <property type="match status" value="1"/>
</dbReference>
<dbReference type="InterPro" id="IPR016136">
    <property type="entry name" value="DNA_helicase_N/primase_C"/>
</dbReference>